<comment type="caution">
    <text evidence="5">The sequence shown here is derived from an EMBL/GenBank/DDBJ whole genome shotgun (WGS) entry which is preliminary data.</text>
</comment>
<dbReference type="AlphaFoldDB" id="A0A7W9ZEY7"/>
<dbReference type="PROSITE" id="PS01124">
    <property type="entry name" value="HTH_ARAC_FAMILY_2"/>
    <property type="match status" value="1"/>
</dbReference>
<keyword evidence="2" id="KW-0238">DNA-binding</keyword>
<feature type="domain" description="HTH araC/xylS-type" evidence="4">
    <location>
        <begin position="175"/>
        <end position="272"/>
    </location>
</feature>
<dbReference type="PANTHER" id="PTHR47893">
    <property type="entry name" value="REGULATORY PROTEIN PCHR"/>
    <property type="match status" value="1"/>
</dbReference>
<evidence type="ECO:0000256" key="2">
    <source>
        <dbReference type="ARBA" id="ARBA00023125"/>
    </source>
</evidence>
<keyword evidence="6" id="KW-1185">Reference proteome</keyword>
<dbReference type="Pfam" id="PF12833">
    <property type="entry name" value="HTH_18"/>
    <property type="match status" value="1"/>
</dbReference>
<keyword evidence="5" id="KW-0675">Receptor</keyword>
<dbReference type="InterPro" id="IPR018060">
    <property type="entry name" value="HTH_AraC"/>
</dbReference>
<dbReference type="InterPro" id="IPR053142">
    <property type="entry name" value="PchR_regulatory_protein"/>
</dbReference>
<dbReference type="GO" id="GO:0003700">
    <property type="term" value="F:DNA-binding transcription factor activity"/>
    <property type="evidence" value="ECO:0007669"/>
    <property type="project" value="InterPro"/>
</dbReference>
<proteinExistence type="predicted"/>
<organism evidence="5 6">
    <name type="scientific">Novispirillum itersonii</name>
    <name type="common">Aquaspirillum itersonii</name>
    <dbReference type="NCBI Taxonomy" id="189"/>
    <lineage>
        <taxon>Bacteria</taxon>
        <taxon>Pseudomonadati</taxon>
        <taxon>Pseudomonadota</taxon>
        <taxon>Alphaproteobacteria</taxon>
        <taxon>Rhodospirillales</taxon>
        <taxon>Novispirillaceae</taxon>
        <taxon>Novispirillum</taxon>
    </lineage>
</organism>
<keyword evidence="3" id="KW-0804">Transcription</keyword>
<keyword evidence="1" id="KW-0805">Transcription regulation</keyword>
<sequence length="275" mass="29916">MECVEAAGVRLFLDTQTLRSGDRWLSRTAPGLWLGVLVDGSITTRHDTAPPHHWTGNMATGFWAEQPLETEHLARVDSVLSGVFVHMDSETAGQLLGDAAVAPLLRREPVAHPSSVRARRLSRAMLACSLSGAARRLALMAQTFELVAALLPEASPSEDGQGGPTFPARDRRRAQDARDILLATMAAPPTLPEVARQVGLNVRRLGQVFAGEYGLSPGAWVKEQRLLQAREALERGEGGVATVAYRFGYTPAHFSAEFRRRFGMPPSAFLKDRDA</sequence>
<protein>
    <submittedName>
        <fullName evidence="5">AraC family transcriptional activator of pyochelin receptor</fullName>
    </submittedName>
</protein>
<evidence type="ECO:0000313" key="5">
    <source>
        <dbReference type="EMBL" id="MBB6209024.1"/>
    </source>
</evidence>
<dbReference type="Gene3D" id="1.10.10.60">
    <property type="entry name" value="Homeodomain-like"/>
    <property type="match status" value="1"/>
</dbReference>
<dbReference type="GO" id="GO:0043565">
    <property type="term" value="F:sequence-specific DNA binding"/>
    <property type="evidence" value="ECO:0007669"/>
    <property type="project" value="InterPro"/>
</dbReference>
<evidence type="ECO:0000256" key="1">
    <source>
        <dbReference type="ARBA" id="ARBA00023015"/>
    </source>
</evidence>
<dbReference type="InterPro" id="IPR009057">
    <property type="entry name" value="Homeodomain-like_sf"/>
</dbReference>
<dbReference type="PROSITE" id="PS00041">
    <property type="entry name" value="HTH_ARAC_FAMILY_1"/>
    <property type="match status" value="1"/>
</dbReference>
<gene>
    <name evidence="5" type="ORF">FHS48_000405</name>
</gene>
<dbReference type="EMBL" id="JACIIX010000001">
    <property type="protein sequence ID" value="MBB6209024.1"/>
    <property type="molecule type" value="Genomic_DNA"/>
</dbReference>
<dbReference type="RefSeq" id="WP_184260780.1">
    <property type="nucleotide sequence ID" value="NZ_JACIIX010000001.1"/>
</dbReference>
<evidence type="ECO:0000313" key="6">
    <source>
        <dbReference type="Proteomes" id="UP000544872"/>
    </source>
</evidence>
<reference evidence="5 6" key="1">
    <citation type="submission" date="2020-08" db="EMBL/GenBank/DDBJ databases">
        <title>Genomic Encyclopedia of Type Strains, Phase IV (KMG-IV): sequencing the most valuable type-strain genomes for metagenomic binning, comparative biology and taxonomic classification.</title>
        <authorList>
            <person name="Goeker M."/>
        </authorList>
    </citation>
    <scope>NUCLEOTIDE SEQUENCE [LARGE SCALE GENOMIC DNA]</scope>
    <source>
        <strain evidence="5 6">DSM 11590</strain>
    </source>
</reference>
<dbReference type="PANTHER" id="PTHR47893:SF1">
    <property type="entry name" value="REGULATORY PROTEIN PCHR"/>
    <property type="match status" value="1"/>
</dbReference>
<dbReference type="SUPFAM" id="SSF46689">
    <property type="entry name" value="Homeodomain-like"/>
    <property type="match status" value="2"/>
</dbReference>
<name>A0A7W9ZEY7_NOVIT</name>
<dbReference type="Proteomes" id="UP000544872">
    <property type="component" value="Unassembled WGS sequence"/>
</dbReference>
<accession>A0A7W9ZEY7</accession>
<evidence type="ECO:0000256" key="3">
    <source>
        <dbReference type="ARBA" id="ARBA00023163"/>
    </source>
</evidence>
<dbReference type="InterPro" id="IPR018062">
    <property type="entry name" value="HTH_AraC-typ_CS"/>
</dbReference>
<evidence type="ECO:0000259" key="4">
    <source>
        <dbReference type="PROSITE" id="PS01124"/>
    </source>
</evidence>
<dbReference type="SMART" id="SM00342">
    <property type="entry name" value="HTH_ARAC"/>
    <property type="match status" value="1"/>
</dbReference>